<evidence type="ECO:0000313" key="3">
    <source>
        <dbReference type="Proteomes" id="UP001201812"/>
    </source>
</evidence>
<comment type="caution">
    <text evidence="2">The sequence shown here is derived from an EMBL/GenBank/DDBJ whole genome shotgun (WGS) entry which is preliminary data.</text>
</comment>
<sequence>MNSAVLFRLLFAVCLLGGVASEDVAESKKGCGSLTCPPAGTGTCCKGWVYNAVVKTSYAYRILSNPPIDAALDMWV</sequence>
<keyword evidence="1" id="KW-0732">Signal</keyword>
<feature type="chain" id="PRO_5042242411" evidence="1">
    <location>
        <begin position="22"/>
        <end position="76"/>
    </location>
</feature>
<proteinExistence type="predicted"/>
<feature type="signal peptide" evidence="1">
    <location>
        <begin position="1"/>
        <end position="21"/>
    </location>
</feature>
<evidence type="ECO:0000256" key="1">
    <source>
        <dbReference type="SAM" id="SignalP"/>
    </source>
</evidence>
<reference evidence="2" key="1">
    <citation type="submission" date="2022-01" db="EMBL/GenBank/DDBJ databases">
        <title>Genome Sequence Resource for Two Populations of Ditylenchus destructor, the Migratory Endoparasitic Phytonematode.</title>
        <authorList>
            <person name="Zhang H."/>
            <person name="Lin R."/>
            <person name="Xie B."/>
        </authorList>
    </citation>
    <scope>NUCLEOTIDE SEQUENCE</scope>
    <source>
        <strain evidence="2">BazhouSP</strain>
    </source>
</reference>
<accession>A0AAD4R1Y6</accession>
<dbReference type="Proteomes" id="UP001201812">
    <property type="component" value="Unassembled WGS sequence"/>
</dbReference>
<organism evidence="2 3">
    <name type="scientific">Ditylenchus destructor</name>
    <dbReference type="NCBI Taxonomy" id="166010"/>
    <lineage>
        <taxon>Eukaryota</taxon>
        <taxon>Metazoa</taxon>
        <taxon>Ecdysozoa</taxon>
        <taxon>Nematoda</taxon>
        <taxon>Chromadorea</taxon>
        <taxon>Rhabditida</taxon>
        <taxon>Tylenchina</taxon>
        <taxon>Tylenchomorpha</taxon>
        <taxon>Sphaerularioidea</taxon>
        <taxon>Anguinidae</taxon>
        <taxon>Anguininae</taxon>
        <taxon>Ditylenchus</taxon>
    </lineage>
</organism>
<keyword evidence="3" id="KW-1185">Reference proteome</keyword>
<name>A0AAD4R1Y6_9BILA</name>
<dbReference type="AlphaFoldDB" id="A0AAD4R1Y6"/>
<gene>
    <name evidence="2" type="ORF">DdX_14352</name>
</gene>
<dbReference type="EMBL" id="JAKKPZ010000070">
    <property type="protein sequence ID" value="KAI1704234.1"/>
    <property type="molecule type" value="Genomic_DNA"/>
</dbReference>
<evidence type="ECO:0000313" key="2">
    <source>
        <dbReference type="EMBL" id="KAI1704234.1"/>
    </source>
</evidence>
<protein>
    <submittedName>
        <fullName evidence="2">Uncharacterized protein</fullName>
    </submittedName>
</protein>